<evidence type="ECO:0000313" key="8">
    <source>
        <dbReference type="Proteomes" id="UP001500027"/>
    </source>
</evidence>
<dbReference type="PANTHER" id="PTHR46577:SF1">
    <property type="entry name" value="HTH-TYPE TRANSCRIPTIONAL REGULATORY PROTEIN GABR"/>
    <property type="match status" value="1"/>
</dbReference>
<evidence type="ECO:0000256" key="3">
    <source>
        <dbReference type="ARBA" id="ARBA00023015"/>
    </source>
</evidence>
<keyword evidence="4" id="KW-0238">DNA-binding</keyword>
<dbReference type="Pfam" id="PF00392">
    <property type="entry name" value="GntR"/>
    <property type="match status" value="1"/>
</dbReference>
<dbReference type="Gene3D" id="1.10.10.10">
    <property type="entry name" value="Winged helix-like DNA-binding domain superfamily/Winged helix DNA-binding domain"/>
    <property type="match status" value="1"/>
</dbReference>
<dbReference type="InterPro" id="IPR036390">
    <property type="entry name" value="WH_DNA-bd_sf"/>
</dbReference>
<reference evidence="8" key="1">
    <citation type="journal article" date="2019" name="Int. J. Syst. Evol. Microbiol.">
        <title>The Global Catalogue of Microorganisms (GCM) 10K type strain sequencing project: providing services to taxonomists for standard genome sequencing and annotation.</title>
        <authorList>
            <consortium name="The Broad Institute Genomics Platform"/>
            <consortium name="The Broad Institute Genome Sequencing Center for Infectious Disease"/>
            <person name="Wu L."/>
            <person name="Ma J."/>
        </authorList>
    </citation>
    <scope>NUCLEOTIDE SEQUENCE [LARGE SCALE GENOMIC DNA]</scope>
    <source>
        <strain evidence="8">JCM 17452</strain>
    </source>
</reference>
<organism evidence="7 8">
    <name type="scientific">Hyunsoonleella aestuarii</name>
    <dbReference type="NCBI Taxonomy" id="912802"/>
    <lineage>
        <taxon>Bacteria</taxon>
        <taxon>Pseudomonadati</taxon>
        <taxon>Bacteroidota</taxon>
        <taxon>Flavobacteriia</taxon>
        <taxon>Flavobacteriales</taxon>
        <taxon>Flavobacteriaceae</taxon>
    </lineage>
</organism>
<dbReference type="InterPro" id="IPR051446">
    <property type="entry name" value="HTH_trans_reg/aminotransferase"/>
</dbReference>
<dbReference type="SUPFAM" id="SSF46785">
    <property type="entry name" value="Winged helix' DNA-binding domain"/>
    <property type="match status" value="1"/>
</dbReference>
<evidence type="ECO:0000256" key="1">
    <source>
        <dbReference type="ARBA" id="ARBA00005384"/>
    </source>
</evidence>
<sequence>MHYNIKNILVNHGFGCKDSYKNIYINLYDALKKAILNRTFNRGVKLPPSRVLAKDLAISRSTVLKAYDLLVLEKYVNSITGSGYFINSTKDKKFHTKLNTSIELGSYPKISKKGISFKKNVHIVSNANSKGIAFRPGLPPLDIFPVQLWKNLSNDYWKNVKSSELSYSNTIGLESLRNNISNYLKIYRNIQCDAEQIVVTTGSLHSLSIIGEALIDRKDEVLIENPTYPYAYSLFKSLKADICTTSIDDEGIVIENLKCRKPKLIYTTPSNQYPTGIKMGLKRRLELLKFAASKNTFIVEDDYDHEFSNWETPVSSIFSLDKQDRTIYLGTFNKLLHPAIRLGYMIVPYYLLDTIKALNRQSSRFVSPVTQSILSDFIEKDYLNKHLRHVIEASIERKRVFLKSFSDNFNEEILVDSRNTGLHIIANINNNISDVSLASYFSKKNVIVHPYSSYFINNNKQNGIVMGYSSVNTKVIKETLIRMKKEYDSFTGK</sequence>
<dbReference type="InterPro" id="IPR000524">
    <property type="entry name" value="Tscrpt_reg_HTH_GntR"/>
</dbReference>
<dbReference type="Pfam" id="PF00155">
    <property type="entry name" value="Aminotran_1_2"/>
    <property type="match status" value="1"/>
</dbReference>
<name>A0ABP8E9X0_9FLAO</name>
<dbReference type="SUPFAM" id="SSF53383">
    <property type="entry name" value="PLP-dependent transferases"/>
    <property type="match status" value="1"/>
</dbReference>
<dbReference type="EMBL" id="BAABAV010000001">
    <property type="protein sequence ID" value="GAA4268989.1"/>
    <property type="molecule type" value="Genomic_DNA"/>
</dbReference>
<keyword evidence="7" id="KW-0808">Transferase</keyword>
<keyword evidence="2" id="KW-0663">Pyridoxal phosphate</keyword>
<dbReference type="SMART" id="SM00345">
    <property type="entry name" value="HTH_GNTR"/>
    <property type="match status" value="1"/>
</dbReference>
<evidence type="ECO:0000256" key="2">
    <source>
        <dbReference type="ARBA" id="ARBA00022898"/>
    </source>
</evidence>
<keyword evidence="5" id="KW-0804">Transcription</keyword>
<protein>
    <submittedName>
        <fullName evidence="7">PLP-dependent aminotransferase family protein</fullName>
    </submittedName>
</protein>
<dbReference type="CDD" id="cd00609">
    <property type="entry name" value="AAT_like"/>
    <property type="match status" value="1"/>
</dbReference>
<dbReference type="InterPro" id="IPR015421">
    <property type="entry name" value="PyrdxlP-dep_Trfase_major"/>
</dbReference>
<keyword evidence="8" id="KW-1185">Reference proteome</keyword>
<gene>
    <name evidence="7" type="ORF">GCM10022257_10900</name>
</gene>
<accession>A0ABP8E9X0</accession>
<comment type="caution">
    <text evidence="7">The sequence shown here is derived from an EMBL/GenBank/DDBJ whole genome shotgun (WGS) entry which is preliminary data.</text>
</comment>
<dbReference type="GO" id="GO:0008483">
    <property type="term" value="F:transaminase activity"/>
    <property type="evidence" value="ECO:0007669"/>
    <property type="project" value="UniProtKB-KW"/>
</dbReference>
<dbReference type="Proteomes" id="UP001500027">
    <property type="component" value="Unassembled WGS sequence"/>
</dbReference>
<proteinExistence type="inferred from homology"/>
<keyword evidence="7" id="KW-0032">Aminotransferase</keyword>
<dbReference type="Gene3D" id="3.40.640.10">
    <property type="entry name" value="Type I PLP-dependent aspartate aminotransferase-like (Major domain)"/>
    <property type="match status" value="1"/>
</dbReference>
<dbReference type="InterPro" id="IPR036388">
    <property type="entry name" value="WH-like_DNA-bd_sf"/>
</dbReference>
<dbReference type="InterPro" id="IPR015424">
    <property type="entry name" value="PyrdxlP-dep_Trfase"/>
</dbReference>
<keyword evidence="3" id="KW-0805">Transcription regulation</keyword>
<dbReference type="CDD" id="cd07377">
    <property type="entry name" value="WHTH_GntR"/>
    <property type="match status" value="1"/>
</dbReference>
<evidence type="ECO:0000256" key="5">
    <source>
        <dbReference type="ARBA" id="ARBA00023163"/>
    </source>
</evidence>
<feature type="domain" description="HTH gntR-type" evidence="6">
    <location>
        <begin position="21"/>
        <end position="89"/>
    </location>
</feature>
<dbReference type="RefSeq" id="WP_139001088.1">
    <property type="nucleotide sequence ID" value="NZ_BAABAV010000001.1"/>
</dbReference>
<comment type="similarity">
    <text evidence="1">In the C-terminal section; belongs to the class-I pyridoxal-phosphate-dependent aminotransferase family.</text>
</comment>
<dbReference type="InterPro" id="IPR004839">
    <property type="entry name" value="Aminotransferase_I/II_large"/>
</dbReference>
<evidence type="ECO:0000259" key="6">
    <source>
        <dbReference type="PROSITE" id="PS50949"/>
    </source>
</evidence>
<evidence type="ECO:0000313" key="7">
    <source>
        <dbReference type="EMBL" id="GAA4268989.1"/>
    </source>
</evidence>
<evidence type="ECO:0000256" key="4">
    <source>
        <dbReference type="ARBA" id="ARBA00023125"/>
    </source>
</evidence>
<dbReference type="PROSITE" id="PS50949">
    <property type="entry name" value="HTH_GNTR"/>
    <property type="match status" value="1"/>
</dbReference>
<dbReference type="PANTHER" id="PTHR46577">
    <property type="entry name" value="HTH-TYPE TRANSCRIPTIONAL REGULATORY PROTEIN GABR"/>
    <property type="match status" value="1"/>
</dbReference>